<dbReference type="InterPro" id="IPR006176">
    <property type="entry name" value="3-OHacyl-CoA_DH_NAD-bd"/>
</dbReference>
<comment type="catalytic activity">
    <reaction evidence="10">
        <text>a (3S)-3-hydroxyacyl-CoA + NAD(+) = a 3-oxoacyl-CoA + NADH + H(+)</text>
        <dbReference type="Rhea" id="RHEA:22432"/>
        <dbReference type="ChEBI" id="CHEBI:15378"/>
        <dbReference type="ChEBI" id="CHEBI:57318"/>
        <dbReference type="ChEBI" id="CHEBI:57540"/>
        <dbReference type="ChEBI" id="CHEBI:57945"/>
        <dbReference type="ChEBI" id="CHEBI:90726"/>
        <dbReference type="EC" id="1.1.1.35"/>
    </reaction>
</comment>
<dbReference type="SUPFAM" id="SSF51735">
    <property type="entry name" value="NAD(P)-binding Rossmann-fold domains"/>
    <property type="match status" value="1"/>
</dbReference>
<dbReference type="GO" id="GO:0006635">
    <property type="term" value="P:fatty acid beta-oxidation"/>
    <property type="evidence" value="ECO:0007669"/>
    <property type="project" value="UniProtKB-ARBA"/>
</dbReference>
<dbReference type="GO" id="GO:0070403">
    <property type="term" value="F:NAD+ binding"/>
    <property type="evidence" value="ECO:0007669"/>
    <property type="project" value="InterPro"/>
</dbReference>
<keyword evidence="9" id="KW-0511">Multifunctional enzyme</keyword>
<dbReference type="FunFam" id="3.40.50.720:FF:000009">
    <property type="entry name" value="Fatty oxidation complex, alpha subunit"/>
    <property type="match status" value="1"/>
</dbReference>
<comment type="pathway">
    <text evidence="1">Lipid metabolism; fatty acid beta-oxidation.</text>
</comment>
<keyword evidence="7" id="KW-0443">Lipid metabolism</keyword>
<evidence type="ECO:0000256" key="1">
    <source>
        <dbReference type="ARBA" id="ARBA00005005"/>
    </source>
</evidence>
<dbReference type="Gene3D" id="1.10.1040.50">
    <property type="match status" value="1"/>
</dbReference>
<dbReference type="Pfam" id="PF00725">
    <property type="entry name" value="3HCDH"/>
    <property type="match status" value="1"/>
</dbReference>
<evidence type="ECO:0000256" key="10">
    <source>
        <dbReference type="ARBA" id="ARBA00049556"/>
    </source>
</evidence>
<reference evidence="13" key="1">
    <citation type="submission" date="2022-11" db="EMBL/GenBank/DDBJ databases">
        <title>Draft genome sequence of Hoeflea poritis E7-10 and Hoeflea prorocentri PM5-8, separated from scleractinian coral Porites lutea and marine dinoflagellate.</title>
        <authorList>
            <person name="Zhang G."/>
            <person name="Wei Q."/>
            <person name="Cai L."/>
        </authorList>
    </citation>
    <scope>NUCLEOTIDE SEQUENCE</scope>
    <source>
        <strain evidence="13">PM5-8</strain>
    </source>
</reference>
<dbReference type="Pfam" id="PF02737">
    <property type="entry name" value="3HCDH_N"/>
    <property type="match status" value="1"/>
</dbReference>
<dbReference type="EMBL" id="JAPJZI010000001">
    <property type="protein sequence ID" value="MDA5400316.1"/>
    <property type="molecule type" value="Genomic_DNA"/>
</dbReference>
<protein>
    <submittedName>
        <fullName evidence="13">3-hydroxyacyl-CoA dehydrogenase NAD-binding domain-containing protein</fullName>
    </submittedName>
</protein>
<dbReference type="PANTHER" id="PTHR43612">
    <property type="entry name" value="TRIFUNCTIONAL ENZYME SUBUNIT ALPHA"/>
    <property type="match status" value="1"/>
</dbReference>
<dbReference type="Pfam" id="PF00378">
    <property type="entry name" value="ECH_1"/>
    <property type="match status" value="1"/>
</dbReference>
<comment type="similarity">
    <text evidence="2">In the central section; belongs to the 3-hydroxyacyl-CoA dehydrogenase family.</text>
</comment>
<dbReference type="InterPro" id="IPR036291">
    <property type="entry name" value="NAD(P)-bd_dom_sf"/>
</dbReference>
<dbReference type="SUPFAM" id="SSF52096">
    <property type="entry name" value="ClpP/crotonase"/>
    <property type="match status" value="1"/>
</dbReference>
<dbReference type="Proteomes" id="UP001151234">
    <property type="component" value="Unassembled WGS sequence"/>
</dbReference>
<keyword evidence="8" id="KW-0456">Lyase</keyword>
<keyword evidence="14" id="KW-1185">Reference proteome</keyword>
<dbReference type="RefSeq" id="WP_267991772.1">
    <property type="nucleotide sequence ID" value="NZ_JAPJZI010000001.1"/>
</dbReference>
<dbReference type="PANTHER" id="PTHR43612:SF3">
    <property type="entry name" value="TRIFUNCTIONAL ENZYME SUBUNIT ALPHA, MITOCHONDRIAL"/>
    <property type="match status" value="1"/>
</dbReference>
<evidence type="ECO:0000256" key="2">
    <source>
        <dbReference type="ARBA" id="ARBA00007005"/>
    </source>
</evidence>
<dbReference type="InterPro" id="IPR006108">
    <property type="entry name" value="3HC_DH_C"/>
</dbReference>
<dbReference type="Gene3D" id="3.40.50.720">
    <property type="entry name" value="NAD(P)-binding Rossmann-like Domain"/>
    <property type="match status" value="1"/>
</dbReference>
<sequence>MSYTNFTLETDSDGIALVTWDMTDKTMNVFTLEVLEELDAIVDKVTNDEAIKGAVITSGKSTFSGGADLTIMASIFERIHEERKKNPEGVAQILFDQIGQMTSLFRKLETCGKPWVSAINGVCMGGAFEMSLACHGRVAADAGHVKMALPEVKVGIFPGAGGTQRVPRLTNQQDALMMMTTGQNLSPKRAKALGLVHDIVEPDQLIETAKQMIRDGLKPVQPWDEKGFKLPGGQIWSPQGAQLWPAVSANLRKQSYANYPAAIAIIKCVYEGLQVPFDTGLRIEQRYFTEILQTPEAYAMVRSLFVSLQELNKGARRPAGIEKTKFSKIGVIGAGFMGAGIAFVTAKAGIPVVLIDRDQEAADKGKAHSEGLVAAAMKKKRMSQEDADKLLSLITPSTDYSDLEGAELVIEAVFEDRGIKKTVTEATEAVLAPGSVFASNTSTLPITGLAENSKRPDDFVGIHFFSPVDKMMLVEIILGEKTGDRALAVALDYVQAIKKTPIVVNDTRGFYVNRCVMRYMNEAYSMLVEGIPPAMIENIAKMAGMPVGPLALNDEVAIDLTQKIHRATIADLGDKAVDPRHVQLIDTMVDTHGRTGRKSGKGFYDYPAKPAKKHLWPGLKDLYPQQDPDNVSVDEIRNRFLVTVALEAARTVEEGIVTDPREADIGSILGFGFAPYTGGALSYIDEIGAKDFVEMCDDLASRHGEHFKPTPLLKDMATKGDSFYSRFGQGAGIGQAA</sequence>
<keyword evidence="4" id="KW-0442">Lipid degradation</keyword>
<evidence type="ECO:0000313" key="14">
    <source>
        <dbReference type="Proteomes" id="UP001151234"/>
    </source>
</evidence>
<organism evidence="13 14">
    <name type="scientific">Hoeflea prorocentri</name>
    <dbReference type="NCBI Taxonomy" id="1922333"/>
    <lineage>
        <taxon>Bacteria</taxon>
        <taxon>Pseudomonadati</taxon>
        <taxon>Pseudomonadota</taxon>
        <taxon>Alphaproteobacteria</taxon>
        <taxon>Hyphomicrobiales</taxon>
        <taxon>Rhizobiaceae</taxon>
        <taxon>Hoeflea</taxon>
    </lineage>
</organism>
<evidence type="ECO:0000259" key="12">
    <source>
        <dbReference type="Pfam" id="PF02737"/>
    </source>
</evidence>
<dbReference type="SUPFAM" id="SSF48179">
    <property type="entry name" value="6-phosphogluconate dehydrogenase C-terminal domain-like"/>
    <property type="match status" value="2"/>
</dbReference>
<dbReference type="InterPro" id="IPR050136">
    <property type="entry name" value="FA_oxidation_alpha_subunit"/>
</dbReference>
<evidence type="ECO:0000256" key="7">
    <source>
        <dbReference type="ARBA" id="ARBA00023098"/>
    </source>
</evidence>
<evidence type="ECO:0000259" key="11">
    <source>
        <dbReference type="Pfam" id="PF00725"/>
    </source>
</evidence>
<proteinExistence type="inferred from homology"/>
<evidence type="ECO:0000313" key="13">
    <source>
        <dbReference type="EMBL" id="MDA5400316.1"/>
    </source>
</evidence>
<name>A0A9X3ZJ36_9HYPH</name>
<feature type="domain" description="3-hydroxyacyl-CoA dehydrogenase C-terminal" evidence="11">
    <location>
        <begin position="509"/>
        <end position="606"/>
    </location>
</feature>
<evidence type="ECO:0000256" key="8">
    <source>
        <dbReference type="ARBA" id="ARBA00023239"/>
    </source>
</evidence>
<gene>
    <name evidence="13" type="ORF">OQ273_17190</name>
</gene>
<dbReference type="InterPro" id="IPR008927">
    <property type="entry name" value="6-PGluconate_DH-like_C_sf"/>
</dbReference>
<evidence type="ECO:0000256" key="9">
    <source>
        <dbReference type="ARBA" id="ARBA00023268"/>
    </source>
</evidence>
<feature type="domain" description="3-hydroxyacyl-CoA dehydrogenase NAD binding" evidence="12">
    <location>
        <begin position="328"/>
        <end position="507"/>
    </location>
</feature>
<dbReference type="InterPro" id="IPR001753">
    <property type="entry name" value="Enoyl-CoA_hydra/iso"/>
</dbReference>
<dbReference type="GO" id="GO:0016509">
    <property type="term" value="F:long-chain (3S)-3-hydroxyacyl-CoA dehydrogenase (NAD+) activity"/>
    <property type="evidence" value="ECO:0007669"/>
    <property type="project" value="TreeGrafter"/>
</dbReference>
<dbReference type="InterPro" id="IPR029045">
    <property type="entry name" value="ClpP/crotonase-like_dom_sf"/>
</dbReference>
<dbReference type="AlphaFoldDB" id="A0A9X3ZJ36"/>
<dbReference type="CDD" id="cd06558">
    <property type="entry name" value="crotonase-like"/>
    <property type="match status" value="1"/>
</dbReference>
<evidence type="ECO:0000256" key="6">
    <source>
        <dbReference type="ARBA" id="ARBA00023027"/>
    </source>
</evidence>
<dbReference type="GO" id="GO:0004300">
    <property type="term" value="F:enoyl-CoA hydratase activity"/>
    <property type="evidence" value="ECO:0007669"/>
    <property type="project" value="TreeGrafter"/>
</dbReference>
<comment type="caution">
    <text evidence="13">The sequence shown here is derived from an EMBL/GenBank/DDBJ whole genome shotgun (WGS) entry which is preliminary data.</text>
</comment>
<evidence type="ECO:0000256" key="4">
    <source>
        <dbReference type="ARBA" id="ARBA00022963"/>
    </source>
</evidence>
<keyword evidence="3" id="KW-0276">Fatty acid metabolism</keyword>
<keyword evidence="6" id="KW-0520">NAD</keyword>
<dbReference type="Gene3D" id="3.90.226.10">
    <property type="entry name" value="2-enoyl-CoA Hydratase, Chain A, domain 1"/>
    <property type="match status" value="1"/>
</dbReference>
<evidence type="ECO:0000256" key="5">
    <source>
        <dbReference type="ARBA" id="ARBA00023002"/>
    </source>
</evidence>
<keyword evidence="5" id="KW-0560">Oxidoreductase</keyword>
<accession>A0A9X3ZJ36</accession>
<evidence type="ECO:0000256" key="3">
    <source>
        <dbReference type="ARBA" id="ARBA00022832"/>
    </source>
</evidence>